<sequence>MLQSSEVSVGLYGNWQIAGQTSGCQVGTGHNRSWSMETGSNLDCLLVITGMEHPEETGVSSVLADVAFAFDSIFGRSSLGFSTCDGRPGVCLKSSSESYWLSSEYIG</sequence>
<protein>
    <submittedName>
        <fullName evidence="2">Uncharacterized protein</fullName>
    </submittedName>
</protein>
<name>A0A915K2L6_ROMCU</name>
<accession>A0A915K2L6</accession>
<evidence type="ECO:0000313" key="2">
    <source>
        <dbReference type="WBParaSite" id="nRc.2.0.1.t33044-RA"/>
    </source>
</evidence>
<reference evidence="2" key="1">
    <citation type="submission" date="2022-11" db="UniProtKB">
        <authorList>
            <consortium name="WormBaseParasite"/>
        </authorList>
    </citation>
    <scope>IDENTIFICATION</scope>
</reference>
<keyword evidence="1" id="KW-1185">Reference proteome</keyword>
<organism evidence="1 2">
    <name type="scientific">Romanomermis culicivorax</name>
    <name type="common">Nematode worm</name>
    <dbReference type="NCBI Taxonomy" id="13658"/>
    <lineage>
        <taxon>Eukaryota</taxon>
        <taxon>Metazoa</taxon>
        <taxon>Ecdysozoa</taxon>
        <taxon>Nematoda</taxon>
        <taxon>Enoplea</taxon>
        <taxon>Dorylaimia</taxon>
        <taxon>Mermithida</taxon>
        <taxon>Mermithoidea</taxon>
        <taxon>Mermithidae</taxon>
        <taxon>Romanomermis</taxon>
    </lineage>
</organism>
<proteinExistence type="predicted"/>
<dbReference type="WBParaSite" id="nRc.2.0.1.t33044-RA">
    <property type="protein sequence ID" value="nRc.2.0.1.t33044-RA"/>
    <property type="gene ID" value="nRc.2.0.1.g33044"/>
</dbReference>
<evidence type="ECO:0000313" key="1">
    <source>
        <dbReference type="Proteomes" id="UP000887565"/>
    </source>
</evidence>
<dbReference type="AlphaFoldDB" id="A0A915K2L6"/>
<dbReference type="Proteomes" id="UP000887565">
    <property type="component" value="Unplaced"/>
</dbReference>